<evidence type="ECO:0000256" key="2">
    <source>
        <dbReference type="ARBA" id="ARBA00022692"/>
    </source>
</evidence>
<dbReference type="PROSITE" id="PS50244">
    <property type="entry name" value="S5A_REDUCTASE"/>
    <property type="match status" value="1"/>
</dbReference>
<comment type="subcellular location">
    <subcellularLocation>
        <location evidence="1">Membrane</location>
        <topology evidence="1">Multi-pass membrane protein</topology>
    </subcellularLocation>
</comment>
<feature type="transmembrane region" description="Helical" evidence="5">
    <location>
        <begin position="149"/>
        <end position="166"/>
    </location>
</feature>
<organism evidence="7 8">
    <name type="scientific">Oleomonas cavernae</name>
    <dbReference type="NCBI Taxonomy" id="2320859"/>
    <lineage>
        <taxon>Bacteria</taxon>
        <taxon>Pseudomonadati</taxon>
        <taxon>Pseudomonadota</taxon>
        <taxon>Alphaproteobacteria</taxon>
        <taxon>Acetobacterales</taxon>
        <taxon>Acetobacteraceae</taxon>
        <taxon>Oleomonas</taxon>
    </lineage>
</organism>
<keyword evidence="4 5" id="KW-0472">Membrane</keyword>
<feature type="transmembrane region" description="Helical" evidence="5">
    <location>
        <begin position="51"/>
        <end position="68"/>
    </location>
</feature>
<dbReference type="GO" id="GO:0003865">
    <property type="term" value="F:3-oxo-5-alpha-steroid 4-dehydrogenase activity"/>
    <property type="evidence" value="ECO:0007669"/>
    <property type="project" value="InterPro"/>
</dbReference>
<evidence type="ECO:0000256" key="3">
    <source>
        <dbReference type="ARBA" id="ARBA00022989"/>
    </source>
</evidence>
<accession>A0A418W8E5</accession>
<proteinExistence type="predicted"/>
<dbReference type="Proteomes" id="UP000284605">
    <property type="component" value="Unassembled WGS sequence"/>
</dbReference>
<evidence type="ECO:0000259" key="6">
    <source>
        <dbReference type="Pfam" id="PF02544"/>
    </source>
</evidence>
<dbReference type="Pfam" id="PF02544">
    <property type="entry name" value="Steroid_dh"/>
    <property type="match status" value="1"/>
</dbReference>
<name>A0A418W8E5_9PROT</name>
<gene>
    <name evidence="7" type="ORF">D3874_03845</name>
</gene>
<dbReference type="PANTHER" id="PTHR10556:SF35">
    <property type="entry name" value="3-OXO-5-ALPHA-STEROID 4-DEHYDROGENASE FAMILY PROTEIN"/>
    <property type="match status" value="1"/>
</dbReference>
<dbReference type="InterPro" id="IPR001104">
    <property type="entry name" value="3-oxo-5_a-steroid_4-DH_C"/>
</dbReference>
<feature type="transmembrane region" description="Helical" evidence="5">
    <location>
        <begin position="205"/>
        <end position="226"/>
    </location>
</feature>
<keyword evidence="8" id="KW-1185">Reference proteome</keyword>
<dbReference type="InterPro" id="IPR039357">
    <property type="entry name" value="SRD5A/TECR"/>
</dbReference>
<evidence type="ECO:0000256" key="1">
    <source>
        <dbReference type="ARBA" id="ARBA00004141"/>
    </source>
</evidence>
<dbReference type="PANTHER" id="PTHR10556">
    <property type="entry name" value="3-OXO-5-ALPHA-STEROID 4-DEHYDROGENASE"/>
    <property type="match status" value="1"/>
</dbReference>
<dbReference type="GO" id="GO:0016020">
    <property type="term" value="C:membrane"/>
    <property type="evidence" value="ECO:0007669"/>
    <property type="project" value="UniProtKB-SubCell"/>
</dbReference>
<evidence type="ECO:0000256" key="4">
    <source>
        <dbReference type="ARBA" id="ARBA00023136"/>
    </source>
</evidence>
<evidence type="ECO:0000313" key="7">
    <source>
        <dbReference type="EMBL" id="RJF86273.1"/>
    </source>
</evidence>
<dbReference type="AlphaFoldDB" id="A0A418W8E5"/>
<dbReference type="GO" id="GO:0008202">
    <property type="term" value="P:steroid metabolic process"/>
    <property type="evidence" value="ECO:0007669"/>
    <property type="project" value="InterPro"/>
</dbReference>
<sequence>MAWYTGNETFDTWLAVGFGFAAFTLLGSLFAKSPYGRFASDKMGVNLNPKLGWWLMELPATVVFFWFYLQGARAFEVTPLALALVWTIHYGNRGWFFPLSLRVARNRSSTFSITVMLLGMFVTGLHGYLNATFFTQYAPHLTGAWLADPRFIGGLAVYLCGLFLTVRSEAIMRHLRDPNAAGQDYKIPYGGAFRYVSSPQYLGELTAWAGFALMTWGLPGVMIFLISAGNLVPRAFQSHRWYHERFPGYPSDRKAIIPFII</sequence>
<dbReference type="RefSeq" id="WP_119776779.1">
    <property type="nucleotide sequence ID" value="NZ_QYUK01000011.1"/>
</dbReference>
<protein>
    <submittedName>
        <fullName evidence="7">3-oxo-5-alpha-steroid 4-dehydrogenase</fullName>
    </submittedName>
</protein>
<dbReference type="Gene3D" id="1.20.120.1630">
    <property type="match status" value="1"/>
</dbReference>
<evidence type="ECO:0000313" key="8">
    <source>
        <dbReference type="Proteomes" id="UP000284605"/>
    </source>
</evidence>
<comment type="caution">
    <text evidence="7">The sequence shown here is derived from an EMBL/GenBank/DDBJ whole genome shotgun (WGS) entry which is preliminary data.</text>
</comment>
<feature type="transmembrane region" description="Helical" evidence="5">
    <location>
        <begin position="111"/>
        <end position="129"/>
    </location>
</feature>
<feature type="domain" description="3-oxo-5-alpha-steroid 4-dehydrogenase C-terminal" evidence="6">
    <location>
        <begin position="110"/>
        <end position="260"/>
    </location>
</feature>
<dbReference type="EMBL" id="QYUK01000011">
    <property type="protein sequence ID" value="RJF86273.1"/>
    <property type="molecule type" value="Genomic_DNA"/>
</dbReference>
<evidence type="ECO:0000256" key="5">
    <source>
        <dbReference type="SAM" id="Phobius"/>
    </source>
</evidence>
<keyword evidence="3 5" id="KW-1133">Transmembrane helix</keyword>
<keyword evidence="2 5" id="KW-0812">Transmembrane</keyword>
<reference evidence="7 8" key="1">
    <citation type="submission" date="2018-09" db="EMBL/GenBank/DDBJ databases">
        <authorList>
            <person name="Zhu H."/>
        </authorList>
    </citation>
    <scope>NUCLEOTIDE SEQUENCE [LARGE SCALE GENOMIC DNA]</scope>
    <source>
        <strain evidence="7 8">K1W22B-8</strain>
    </source>
</reference>
<feature type="transmembrane region" description="Helical" evidence="5">
    <location>
        <begin position="12"/>
        <end position="31"/>
    </location>
</feature>
<dbReference type="PIRSF" id="PIRSF015596">
    <property type="entry name" value="5_alpha-SR2"/>
    <property type="match status" value="1"/>
</dbReference>
<dbReference type="InterPro" id="IPR016636">
    <property type="entry name" value="3-oxo-5-alpha-steroid_4-DH"/>
</dbReference>
<dbReference type="OrthoDB" id="4688552at2"/>